<evidence type="ECO:0000313" key="1">
    <source>
        <dbReference type="EMBL" id="KAJ3494689.1"/>
    </source>
</evidence>
<gene>
    <name evidence="1" type="ORF">NLG97_g3917</name>
</gene>
<accession>A0ACC1QWV9</accession>
<reference evidence="1" key="1">
    <citation type="submission" date="2022-07" db="EMBL/GenBank/DDBJ databases">
        <title>Genome Sequence of Lecanicillium saksenae.</title>
        <authorList>
            <person name="Buettner E."/>
        </authorList>
    </citation>
    <scope>NUCLEOTIDE SEQUENCE</scope>
    <source>
        <strain evidence="1">VT-O1</strain>
    </source>
</reference>
<name>A0ACC1QWV9_9HYPO</name>
<comment type="caution">
    <text evidence="1">The sequence shown here is derived from an EMBL/GenBank/DDBJ whole genome shotgun (WGS) entry which is preliminary data.</text>
</comment>
<keyword evidence="2" id="KW-1185">Reference proteome</keyword>
<sequence length="184" mass="19863">MSITDEPWTSAAAEAAHHQLIQISLPVLDALAQNNLQSARDLANNPNISPYIASDECSGVWKRRAAQIRQSPGDATWVTRLVVDSQTGAVVGRAGFHGPPDENGMVEVGYSIDPLCRRKGHARASLKIMLDSAAADQRVKVVRASIQPNNLASHAVVAKYGFIEVGEQWDEEDGLEKILEVSVA</sequence>
<dbReference type="EMBL" id="JANAKD010000353">
    <property type="protein sequence ID" value="KAJ3494689.1"/>
    <property type="molecule type" value="Genomic_DNA"/>
</dbReference>
<evidence type="ECO:0000313" key="2">
    <source>
        <dbReference type="Proteomes" id="UP001148737"/>
    </source>
</evidence>
<dbReference type="Proteomes" id="UP001148737">
    <property type="component" value="Unassembled WGS sequence"/>
</dbReference>
<protein>
    <submittedName>
        <fullName evidence="1">Uncharacterized protein</fullName>
    </submittedName>
</protein>
<proteinExistence type="predicted"/>
<organism evidence="1 2">
    <name type="scientific">Lecanicillium saksenae</name>
    <dbReference type="NCBI Taxonomy" id="468837"/>
    <lineage>
        <taxon>Eukaryota</taxon>
        <taxon>Fungi</taxon>
        <taxon>Dikarya</taxon>
        <taxon>Ascomycota</taxon>
        <taxon>Pezizomycotina</taxon>
        <taxon>Sordariomycetes</taxon>
        <taxon>Hypocreomycetidae</taxon>
        <taxon>Hypocreales</taxon>
        <taxon>Cordycipitaceae</taxon>
        <taxon>Lecanicillium</taxon>
    </lineage>
</organism>